<evidence type="ECO:0000313" key="6">
    <source>
        <dbReference type="EMBL" id="GGV19585.1"/>
    </source>
</evidence>
<feature type="domain" description="4'-phosphopantetheinyl transferase N-terminal" evidence="5">
    <location>
        <begin position="31"/>
        <end position="83"/>
    </location>
</feature>
<organism evidence="6 7">
    <name type="scientific">Streptomyces filipinensis</name>
    <dbReference type="NCBI Taxonomy" id="66887"/>
    <lineage>
        <taxon>Bacteria</taxon>
        <taxon>Bacillati</taxon>
        <taxon>Actinomycetota</taxon>
        <taxon>Actinomycetes</taxon>
        <taxon>Kitasatosporales</taxon>
        <taxon>Streptomycetaceae</taxon>
        <taxon>Streptomyces</taxon>
    </lineage>
</organism>
<protein>
    <recommendedName>
        <fullName evidence="8">4'-phosphopantetheinyl transferase superfamily protein</fullName>
    </recommendedName>
</protein>
<feature type="binding site" evidence="3">
    <location>
        <position position="93"/>
    </location>
    <ligand>
        <name>Mg(2+)</name>
        <dbReference type="ChEBI" id="CHEBI:18420"/>
    </ligand>
</feature>
<feature type="domain" description="4'-phosphopantetheinyl transferase" evidence="4">
    <location>
        <begin position="89"/>
        <end position="159"/>
    </location>
</feature>
<dbReference type="GO" id="GO:0000287">
    <property type="term" value="F:magnesium ion binding"/>
    <property type="evidence" value="ECO:0007669"/>
    <property type="project" value="InterPro"/>
</dbReference>
<feature type="binding site" evidence="2">
    <location>
        <position position="132"/>
    </location>
    <ligand>
        <name>CoA</name>
        <dbReference type="ChEBI" id="CHEBI:57287"/>
    </ligand>
</feature>
<dbReference type="InterPro" id="IPR037143">
    <property type="entry name" value="4-PPantetheinyl_Trfase_dom_sf"/>
</dbReference>
<feature type="binding site" evidence="2">
    <location>
        <begin position="73"/>
        <end position="74"/>
    </location>
    <ligand>
        <name>CoA</name>
        <dbReference type="ChEBI" id="CHEBI:57287"/>
    </ligand>
</feature>
<feature type="binding site" evidence="2">
    <location>
        <position position="93"/>
    </location>
    <ligand>
        <name>CoA</name>
        <dbReference type="ChEBI" id="CHEBI:57287"/>
    </ligand>
</feature>
<dbReference type="RefSeq" id="WP_191877440.1">
    <property type="nucleotide sequence ID" value="NZ_BMTD01000021.1"/>
</dbReference>
<proteinExistence type="predicted"/>
<reference evidence="6" key="2">
    <citation type="submission" date="2020-09" db="EMBL/GenBank/DDBJ databases">
        <authorList>
            <person name="Sun Q."/>
            <person name="Ohkuma M."/>
        </authorList>
    </citation>
    <scope>NUCLEOTIDE SEQUENCE</scope>
    <source>
        <strain evidence="6">JCM 4369</strain>
    </source>
</reference>
<dbReference type="GO" id="GO:0005886">
    <property type="term" value="C:plasma membrane"/>
    <property type="evidence" value="ECO:0007669"/>
    <property type="project" value="TreeGrafter"/>
</dbReference>
<dbReference type="EMBL" id="BMTD01000021">
    <property type="protein sequence ID" value="GGV19585.1"/>
    <property type="molecule type" value="Genomic_DNA"/>
</dbReference>
<gene>
    <name evidence="6" type="ORF">GCM10010260_69320</name>
</gene>
<evidence type="ECO:0008006" key="8">
    <source>
        <dbReference type="Google" id="ProtNLM"/>
    </source>
</evidence>
<feature type="binding site" evidence="2">
    <location>
        <position position="136"/>
    </location>
    <ligand>
        <name>CoA</name>
        <dbReference type="ChEBI" id="CHEBI:57287"/>
    </ligand>
</feature>
<keyword evidence="3" id="KW-0479">Metal-binding</keyword>
<dbReference type="GO" id="GO:0008897">
    <property type="term" value="F:holo-[acyl-carrier-protein] synthase activity"/>
    <property type="evidence" value="ECO:0007669"/>
    <property type="project" value="InterPro"/>
</dbReference>
<comment type="cofactor">
    <cofactor evidence="3">
        <name>Mg(2+)</name>
        <dbReference type="ChEBI" id="CHEBI:18420"/>
    </cofactor>
</comment>
<dbReference type="InterPro" id="IPR003542">
    <property type="entry name" value="Enbac_synth_compD-like"/>
</dbReference>
<comment type="caution">
    <text evidence="6">The sequence shown here is derived from an EMBL/GenBank/DDBJ whole genome shotgun (WGS) entry which is preliminary data.</text>
</comment>
<evidence type="ECO:0000259" key="5">
    <source>
        <dbReference type="Pfam" id="PF17837"/>
    </source>
</evidence>
<dbReference type="Pfam" id="PF01648">
    <property type="entry name" value="ACPS"/>
    <property type="match status" value="1"/>
</dbReference>
<dbReference type="Gene3D" id="3.90.470.20">
    <property type="entry name" value="4'-phosphopantetheinyl transferase domain"/>
    <property type="match status" value="1"/>
</dbReference>
<dbReference type="GO" id="GO:0009239">
    <property type="term" value="P:enterobactin biosynthetic process"/>
    <property type="evidence" value="ECO:0007669"/>
    <property type="project" value="InterPro"/>
</dbReference>
<dbReference type="InterPro" id="IPR008278">
    <property type="entry name" value="4-PPantetheinyl_Trfase_dom"/>
</dbReference>
<sequence>MPALTAGIPAAVAARMSLAIHPVPAPYGAAQQFTAGRRAAARALALAGSACRVVPRQAGGRPLFPPAFAGSISHTGRLALAVVVPGASAVGCDIENAAITARMTRFVLHTPERRTLLEQAGYSARDLFAAKEAAFKALSGTAGTGRFWFWQIRLSQDGGALRAAYGGLTVPVWMSSRADLSVAVAIRH</sequence>
<name>A0A918IHU7_9ACTN</name>
<keyword evidence="3" id="KW-0460">Magnesium</keyword>
<evidence type="ECO:0000313" key="7">
    <source>
        <dbReference type="Proteomes" id="UP000618795"/>
    </source>
</evidence>
<evidence type="ECO:0000256" key="3">
    <source>
        <dbReference type="PIRSR" id="PIRSR603542-2"/>
    </source>
</evidence>
<dbReference type="AlphaFoldDB" id="A0A918IHU7"/>
<feature type="binding site" evidence="2">
    <location>
        <position position="37"/>
    </location>
    <ligand>
        <name>CoA</name>
        <dbReference type="ChEBI" id="CHEBI:57287"/>
    </ligand>
</feature>
<feature type="binding site" evidence="3">
    <location>
        <position position="94"/>
    </location>
    <ligand>
        <name>Mg(2+)</name>
        <dbReference type="ChEBI" id="CHEBI:18420"/>
    </ligand>
</feature>
<keyword evidence="7" id="KW-1185">Reference proteome</keyword>
<dbReference type="SUPFAM" id="SSF56214">
    <property type="entry name" value="4'-phosphopantetheinyl transferase"/>
    <property type="match status" value="1"/>
</dbReference>
<dbReference type="Proteomes" id="UP000618795">
    <property type="component" value="Unassembled WGS sequence"/>
</dbReference>
<reference evidence="6" key="1">
    <citation type="journal article" date="2014" name="Int. J. Syst. Evol. Microbiol.">
        <title>Complete genome sequence of Corynebacterium casei LMG S-19264T (=DSM 44701T), isolated from a smear-ripened cheese.</title>
        <authorList>
            <consortium name="US DOE Joint Genome Institute (JGI-PGF)"/>
            <person name="Walter F."/>
            <person name="Albersmeier A."/>
            <person name="Kalinowski J."/>
            <person name="Ruckert C."/>
        </authorList>
    </citation>
    <scope>NUCLEOTIDE SEQUENCE</scope>
    <source>
        <strain evidence="6">JCM 4369</strain>
    </source>
</reference>
<dbReference type="GO" id="GO:0009366">
    <property type="term" value="C:enterobactin synthetase complex"/>
    <property type="evidence" value="ECO:0007669"/>
    <property type="project" value="InterPro"/>
</dbReference>
<dbReference type="Pfam" id="PF17837">
    <property type="entry name" value="4PPT_N"/>
    <property type="match status" value="1"/>
</dbReference>
<evidence type="ECO:0000259" key="4">
    <source>
        <dbReference type="Pfam" id="PF01648"/>
    </source>
</evidence>
<feature type="binding site" evidence="3">
    <location>
        <position position="95"/>
    </location>
    <ligand>
        <name>Mg(2+)</name>
        <dbReference type="ChEBI" id="CHEBI:18420"/>
    </ligand>
</feature>
<dbReference type="PANTHER" id="PTHR38096">
    <property type="entry name" value="ENTEROBACTIN SYNTHASE COMPONENT D"/>
    <property type="match status" value="1"/>
</dbReference>
<accession>A0A918IHU7</accession>
<evidence type="ECO:0000256" key="2">
    <source>
        <dbReference type="PIRSR" id="PIRSR603542-1"/>
    </source>
</evidence>
<dbReference type="InterPro" id="IPR041354">
    <property type="entry name" value="4PPT_N"/>
</dbReference>
<evidence type="ECO:0000256" key="1">
    <source>
        <dbReference type="ARBA" id="ARBA00022679"/>
    </source>
</evidence>
<keyword evidence="1" id="KW-0808">Transferase</keyword>
<dbReference type="PANTHER" id="PTHR38096:SF1">
    <property type="entry name" value="ENTEROBACTIN SYNTHASE COMPONENT D"/>
    <property type="match status" value="1"/>
</dbReference>